<evidence type="ECO:0008006" key="8">
    <source>
        <dbReference type="Google" id="ProtNLM"/>
    </source>
</evidence>
<dbReference type="Gene3D" id="1.20.1280.290">
    <property type="match status" value="1"/>
</dbReference>
<keyword evidence="2 5" id="KW-0812">Transmembrane</keyword>
<dbReference type="GO" id="GO:0032588">
    <property type="term" value="C:trans-Golgi network membrane"/>
    <property type="evidence" value="ECO:0007669"/>
    <property type="project" value="EnsemblFungi"/>
</dbReference>
<dbReference type="GO" id="GO:0005829">
    <property type="term" value="C:cytosol"/>
    <property type="evidence" value="ECO:0007669"/>
    <property type="project" value="GOC"/>
</dbReference>
<evidence type="ECO:0000313" key="7">
    <source>
        <dbReference type="Proteomes" id="UP000019384"/>
    </source>
</evidence>
<evidence type="ECO:0000256" key="2">
    <source>
        <dbReference type="ARBA" id="ARBA00022692"/>
    </source>
</evidence>
<evidence type="ECO:0000256" key="3">
    <source>
        <dbReference type="ARBA" id="ARBA00022989"/>
    </source>
</evidence>
<dbReference type="PANTHER" id="PTHR14856">
    <property type="entry name" value="PQ-LOOP REPEAT-CONTAINING PROTEIN 1-LIKE PROTEIN"/>
    <property type="match status" value="1"/>
</dbReference>
<keyword evidence="3 5" id="KW-1133">Transmembrane helix</keyword>
<dbReference type="HOGENOM" id="CLU_049047_1_0_1"/>
<dbReference type="RefSeq" id="XP_022457946.1">
    <property type="nucleotide sequence ID" value="XM_022604135.1"/>
</dbReference>
<dbReference type="InterPro" id="IPR006603">
    <property type="entry name" value="PQ-loop_rpt"/>
</dbReference>
<organism evidence="6 7">
    <name type="scientific">Kuraishia capsulata CBS 1993</name>
    <dbReference type="NCBI Taxonomy" id="1382522"/>
    <lineage>
        <taxon>Eukaryota</taxon>
        <taxon>Fungi</taxon>
        <taxon>Dikarya</taxon>
        <taxon>Ascomycota</taxon>
        <taxon>Saccharomycotina</taxon>
        <taxon>Pichiomycetes</taxon>
        <taxon>Pichiales</taxon>
        <taxon>Pichiaceae</taxon>
        <taxon>Kuraishia</taxon>
    </lineage>
</organism>
<feature type="transmembrane region" description="Helical" evidence="5">
    <location>
        <begin position="20"/>
        <end position="37"/>
    </location>
</feature>
<evidence type="ECO:0000313" key="6">
    <source>
        <dbReference type="EMBL" id="CDK25936.1"/>
    </source>
</evidence>
<feature type="transmembrane region" description="Helical" evidence="5">
    <location>
        <begin position="192"/>
        <end position="212"/>
    </location>
</feature>
<reference evidence="6" key="2">
    <citation type="submission" date="2014-02" db="EMBL/GenBank/DDBJ databases">
        <title>Complete DNA sequence of /Kuraishia capsulata/ illustrates novel genomic features among budding yeasts (/Saccharomycotina/).</title>
        <authorList>
            <person name="Morales L."/>
            <person name="Noel B."/>
            <person name="Porcel B."/>
            <person name="Marcet-Houben M."/>
            <person name="Hullo M-F."/>
            <person name="Sacerdot C."/>
            <person name="Tekaia F."/>
            <person name="Leh-Louis V."/>
            <person name="Despons L."/>
            <person name="Khanna V."/>
            <person name="Aury J-M."/>
            <person name="Barbe V."/>
            <person name="Couloux A."/>
            <person name="Labadie K."/>
            <person name="Pelletier E."/>
            <person name="Souciet J-L."/>
            <person name="Boekhout T."/>
            <person name="Gabaldon T."/>
            <person name="Wincker P."/>
            <person name="Dujon B."/>
        </authorList>
    </citation>
    <scope>NUCLEOTIDE SEQUENCE</scope>
    <source>
        <strain evidence="6">CBS 1993</strain>
    </source>
</reference>
<evidence type="ECO:0000256" key="4">
    <source>
        <dbReference type="ARBA" id="ARBA00023136"/>
    </source>
</evidence>
<feature type="transmembrane region" description="Helical" evidence="5">
    <location>
        <begin position="147"/>
        <end position="171"/>
    </location>
</feature>
<evidence type="ECO:0000256" key="5">
    <source>
        <dbReference type="SAM" id="Phobius"/>
    </source>
</evidence>
<accession>W6MIG3</accession>
<evidence type="ECO:0000256" key="1">
    <source>
        <dbReference type="ARBA" id="ARBA00004141"/>
    </source>
</evidence>
<dbReference type="STRING" id="1382522.W6MIG3"/>
<dbReference type="GO" id="GO:0017128">
    <property type="term" value="F:phospholipid scramblase activity"/>
    <property type="evidence" value="ECO:0007669"/>
    <property type="project" value="EnsemblFungi"/>
</dbReference>
<dbReference type="Pfam" id="PF04193">
    <property type="entry name" value="PQ-loop"/>
    <property type="match status" value="1"/>
</dbReference>
<reference evidence="6" key="1">
    <citation type="submission" date="2013-12" db="EMBL/GenBank/DDBJ databases">
        <authorList>
            <person name="Genoscope - CEA"/>
        </authorList>
    </citation>
    <scope>NUCLEOTIDE SEQUENCE</scope>
    <source>
        <strain evidence="6">CBS 1993</strain>
    </source>
</reference>
<proteinExistence type="predicted"/>
<protein>
    <recommendedName>
        <fullName evidence="8">PQ-loop repeat-containing protein 1</fullName>
    </recommendedName>
</protein>
<dbReference type="GO" id="GO:0042147">
    <property type="term" value="P:retrograde transport, endosome to Golgi"/>
    <property type="evidence" value="ECO:0007669"/>
    <property type="project" value="EnsemblFungi"/>
</dbReference>
<dbReference type="AlphaFoldDB" id="W6MIG3"/>
<dbReference type="GeneID" id="34519334"/>
<dbReference type="OrthoDB" id="292213at2759"/>
<sequence length="329" mass="37998">MAYLILPPEYLPQLQTAINWLMSFTPLISYGSTIIGIQRDKSSAGFSMDICCTMLIASVLRIFFFISDPFEISLLRQCFTMIFIQVILLRTALKFRSLEFDELDEYPSAVPDIIDRADKSVKYLQSKFDSLSGSSGIQEMVLNFFDFVFIAIREFVSCVGYILSCVFGRFLSFFNGIYKRPFKFWQWRSESTYWKFLLGFVAVVAVLEAIFWKNETFGMILGSCSFMVESSLPLPQILLFNRLKSVEGFRTILLLSWLGGDLTKISYLLYGTNNISTIFVIAAFFQMSLNLVITYQFFHYRKLGYPKAEANRQRSNSVRFHEDTELAQL</sequence>
<dbReference type="GO" id="GO:0005769">
    <property type="term" value="C:early endosome"/>
    <property type="evidence" value="ECO:0007669"/>
    <property type="project" value="EnsemblFungi"/>
</dbReference>
<keyword evidence="4 5" id="KW-0472">Membrane</keyword>
<comment type="subcellular location">
    <subcellularLocation>
        <location evidence="1">Membrane</location>
        <topology evidence="1">Multi-pass membrane protein</topology>
    </subcellularLocation>
</comment>
<dbReference type="EMBL" id="HG793126">
    <property type="protein sequence ID" value="CDK25936.1"/>
    <property type="molecule type" value="Genomic_DNA"/>
</dbReference>
<dbReference type="PANTHER" id="PTHR14856:SF9">
    <property type="entry name" value="PQ-LOOP REPEAT-CONTAINING PROTEIN 1"/>
    <property type="match status" value="1"/>
</dbReference>
<feature type="transmembrane region" description="Helical" evidence="5">
    <location>
        <begin position="276"/>
        <end position="298"/>
    </location>
</feature>
<dbReference type="GO" id="GO:0036258">
    <property type="term" value="P:multivesicular body assembly"/>
    <property type="evidence" value="ECO:0007669"/>
    <property type="project" value="EnsemblFungi"/>
</dbReference>
<keyword evidence="7" id="KW-1185">Reference proteome</keyword>
<gene>
    <name evidence="6" type="ORF">KUCA_T00001907001</name>
</gene>
<dbReference type="Proteomes" id="UP000019384">
    <property type="component" value="Unassembled WGS sequence"/>
</dbReference>
<dbReference type="InterPro" id="IPR052241">
    <property type="entry name" value="SLC66/Scramblase_ANY1"/>
</dbReference>
<name>W6MIG3_9ASCO</name>
<dbReference type="GO" id="GO:0010008">
    <property type="term" value="C:endosome membrane"/>
    <property type="evidence" value="ECO:0007669"/>
    <property type="project" value="EnsemblFungi"/>
</dbReference>
<feature type="transmembrane region" description="Helical" evidence="5">
    <location>
        <begin position="44"/>
        <end position="66"/>
    </location>
</feature>